<accession>A0A8J3KME1</accession>
<sequence length="308" mass="31210">MTWVLRIWALVAVAFAVAAGAQPAAGQSSGVLVTRVDGVITPVVADHLGDAVAAAVDRGSQALLVELDTPGGLDPAMRAIVRDFLGSRVPIIVYVEPSGARAASAGAIITMAAHVAAMAPGTTIGAATPVNAQTGEPAGDKIINDFSAYARSIAGLRERDQQFADDAVRQGKAVTAGQALELGVIDVVAASRAELLQAVDGRTVALADGTTVTLQQGGEIGFAETFRLAFAASMDHDPVEHPAAPAGPVADQPGDRDTARALAGDRDNGGLAARGPGAGLGWSQRVPTLVGEDDPRAQPARDPFTAGH</sequence>
<dbReference type="Gene3D" id="3.90.226.10">
    <property type="entry name" value="2-enoyl-CoA Hydratase, Chain A, domain 1"/>
    <property type="match status" value="1"/>
</dbReference>
<dbReference type="Proteomes" id="UP000630887">
    <property type="component" value="Unassembled WGS sequence"/>
</dbReference>
<keyword evidence="2" id="KW-0732">Signal</keyword>
<feature type="chain" id="PRO_5038993844" description="NfeD1b N-terminal domain-containing protein" evidence="2">
    <location>
        <begin position="25"/>
        <end position="308"/>
    </location>
</feature>
<evidence type="ECO:0000313" key="5">
    <source>
        <dbReference type="Proteomes" id="UP000630887"/>
    </source>
</evidence>
<keyword evidence="5" id="KW-1185">Reference proteome</keyword>
<dbReference type="SUPFAM" id="SSF52096">
    <property type="entry name" value="ClpP/crotonase"/>
    <property type="match status" value="1"/>
</dbReference>
<organism evidence="4 5">
    <name type="scientific">Catellatospora coxensis</name>
    <dbReference type="NCBI Taxonomy" id="310354"/>
    <lineage>
        <taxon>Bacteria</taxon>
        <taxon>Bacillati</taxon>
        <taxon>Actinomycetota</taxon>
        <taxon>Actinomycetes</taxon>
        <taxon>Micromonosporales</taxon>
        <taxon>Micromonosporaceae</taxon>
        <taxon>Catellatospora</taxon>
    </lineage>
</organism>
<dbReference type="PANTHER" id="PTHR33507">
    <property type="entry name" value="INNER MEMBRANE PROTEIN YBBJ"/>
    <property type="match status" value="1"/>
</dbReference>
<feature type="domain" description="NfeD1b N-terminal" evidence="3">
    <location>
        <begin position="35"/>
        <end position="168"/>
    </location>
</feature>
<name>A0A8J3KME1_9ACTN</name>
<comment type="caution">
    <text evidence="4">The sequence shown here is derived from an EMBL/GenBank/DDBJ whole genome shotgun (WGS) entry which is preliminary data.</text>
</comment>
<dbReference type="EMBL" id="BONI01000016">
    <property type="protein sequence ID" value="GIG05667.1"/>
    <property type="molecule type" value="Genomic_DNA"/>
</dbReference>
<gene>
    <name evidence="4" type="ORF">Cco03nite_23670</name>
</gene>
<dbReference type="InterPro" id="IPR029045">
    <property type="entry name" value="ClpP/crotonase-like_dom_sf"/>
</dbReference>
<dbReference type="PANTHER" id="PTHR33507:SF4">
    <property type="entry name" value="NODULATION COMPETITIVENESS PROTEIN NFED"/>
    <property type="match status" value="1"/>
</dbReference>
<feature type="region of interest" description="Disordered" evidence="1">
    <location>
        <begin position="237"/>
        <end position="308"/>
    </location>
</feature>
<feature type="compositionally biased region" description="Basic and acidic residues" evidence="1">
    <location>
        <begin position="253"/>
        <end position="268"/>
    </location>
</feature>
<dbReference type="InterPro" id="IPR052165">
    <property type="entry name" value="Membrane_assoc_protease"/>
</dbReference>
<evidence type="ECO:0000313" key="4">
    <source>
        <dbReference type="EMBL" id="GIG05667.1"/>
    </source>
</evidence>
<protein>
    <recommendedName>
        <fullName evidence="3">NfeD1b N-terminal domain-containing protein</fullName>
    </recommendedName>
</protein>
<proteinExistence type="predicted"/>
<evidence type="ECO:0000256" key="2">
    <source>
        <dbReference type="SAM" id="SignalP"/>
    </source>
</evidence>
<reference evidence="4 5" key="1">
    <citation type="submission" date="2021-01" db="EMBL/GenBank/DDBJ databases">
        <title>Whole genome shotgun sequence of Catellatospora coxensis NBRC 107359.</title>
        <authorList>
            <person name="Komaki H."/>
            <person name="Tamura T."/>
        </authorList>
    </citation>
    <scope>NUCLEOTIDE SEQUENCE [LARGE SCALE GENOMIC DNA]</scope>
    <source>
        <strain evidence="4 5">NBRC 107359</strain>
    </source>
</reference>
<dbReference type="RefSeq" id="WP_203692096.1">
    <property type="nucleotide sequence ID" value="NZ_BAAALC010000025.1"/>
</dbReference>
<dbReference type="Pfam" id="PF25145">
    <property type="entry name" value="NfeD1b_N"/>
    <property type="match status" value="1"/>
</dbReference>
<feature type="signal peptide" evidence="2">
    <location>
        <begin position="1"/>
        <end position="24"/>
    </location>
</feature>
<dbReference type="AlphaFoldDB" id="A0A8J3KME1"/>
<dbReference type="InterPro" id="IPR056738">
    <property type="entry name" value="NfeD1b_N"/>
</dbReference>
<evidence type="ECO:0000259" key="3">
    <source>
        <dbReference type="Pfam" id="PF25145"/>
    </source>
</evidence>
<evidence type="ECO:0000256" key="1">
    <source>
        <dbReference type="SAM" id="MobiDB-lite"/>
    </source>
</evidence>
<dbReference type="CDD" id="cd07020">
    <property type="entry name" value="Clp_protease_NfeD_1"/>
    <property type="match status" value="1"/>
</dbReference>